<comment type="caution">
    <text evidence="1">The sequence shown here is derived from an EMBL/GenBank/DDBJ whole genome shotgun (WGS) entry which is preliminary data.</text>
</comment>
<evidence type="ECO:0000313" key="1">
    <source>
        <dbReference type="EMBL" id="KAK7091102.1"/>
    </source>
</evidence>
<reference evidence="1 2" key="1">
    <citation type="submission" date="2024-02" db="EMBL/GenBank/DDBJ databases">
        <title>Chromosome-scale genome assembly of the rough periwinkle Littorina saxatilis.</title>
        <authorList>
            <person name="De Jode A."/>
            <person name="Faria R."/>
            <person name="Formenti G."/>
            <person name="Sims Y."/>
            <person name="Smith T.P."/>
            <person name="Tracey A."/>
            <person name="Wood J.M.D."/>
            <person name="Zagrodzka Z.B."/>
            <person name="Johannesson K."/>
            <person name="Butlin R.K."/>
            <person name="Leder E.H."/>
        </authorList>
    </citation>
    <scope>NUCLEOTIDE SEQUENCE [LARGE SCALE GENOMIC DNA]</scope>
    <source>
        <strain evidence="1">Snail1</strain>
        <tissue evidence="1">Muscle</tissue>
    </source>
</reference>
<dbReference type="EMBL" id="JBAMIC010000022">
    <property type="protein sequence ID" value="KAK7091102.1"/>
    <property type="molecule type" value="Genomic_DNA"/>
</dbReference>
<dbReference type="AlphaFoldDB" id="A0AAN9AQ56"/>
<name>A0AAN9AQ56_9CAEN</name>
<evidence type="ECO:0000313" key="2">
    <source>
        <dbReference type="Proteomes" id="UP001374579"/>
    </source>
</evidence>
<dbReference type="Proteomes" id="UP001374579">
    <property type="component" value="Unassembled WGS sequence"/>
</dbReference>
<keyword evidence="2" id="KW-1185">Reference proteome</keyword>
<protein>
    <submittedName>
        <fullName evidence="1">Uncharacterized protein</fullName>
    </submittedName>
</protein>
<proteinExistence type="predicted"/>
<sequence length="96" mass="11118">MKTFQPLARAHQVVIFRLRTGHCRLLAHLYRMKISHTDDCETGTQTPEHVLQTCPSFAALRSELWPVMVDLKEKLWRPVESLWQTADFLASITLTV</sequence>
<organism evidence="1 2">
    <name type="scientific">Littorina saxatilis</name>
    <dbReference type="NCBI Taxonomy" id="31220"/>
    <lineage>
        <taxon>Eukaryota</taxon>
        <taxon>Metazoa</taxon>
        <taxon>Spiralia</taxon>
        <taxon>Lophotrochozoa</taxon>
        <taxon>Mollusca</taxon>
        <taxon>Gastropoda</taxon>
        <taxon>Caenogastropoda</taxon>
        <taxon>Littorinimorpha</taxon>
        <taxon>Littorinoidea</taxon>
        <taxon>Littorinidae</taxon>
        <taxon>Littorina</taxon>
    </lineage>
</organism>
<gene>
    <name evidence="1" type="ORF">V1264_008831</name>
</gene>
<accession>A0AAN9AQ56</accession>